<gene>
    <name evidence="2" type="ORF">AB433_01740</name>
</gene>
<protein>
    <submittedName>
        <fullName evidence="2">Uncharacterized protein</fullName>
    </submittedName>
</protein>
<dbReference type="Proteomes" id="UP000035287">
    <property type="component" value="Chromosome"/>
</dbReference>
<keyword evidence="1" id="KW-0732">Signal</keyword>
<dbReference type="STRING" id="1348774.AB433_01740"/>
<evidence type="ECO:0000313" key="2">
    <source>
        <dbReference type="EMBL" id="AKM08981.1"/>
    </source>
</evidence>
<feature type="signal peptide" evidence="1">
    <location>
        <begin position="1"/>
        <end position="25"/>
    </location>
</feature>
<keyword evidence="3" id="KW-1185">Reference proteome</keyword>
<name>A0A0G3XEB0_9SPHN</name>
<dbReference type="EMBL" id="CP011770">
    <property type="protein sequence ID" value="AKM08981.1"/>
    <property type="molecule type" value="Genomic_DNA"/>
</dbReference>
<dbReference type="PATRIC" id="fig|1348774.3.peg.368"/>
<feature type="chain" id="PRO_5002562755" evidence="1">
    <location>
        <begin position="26"/>
        <end position="229"/>
    </location>
</feature>
<dbReference type="KEGG" id="cna:AB433_01740"/>
<sequence>MINSLPFLHVAIAALIALSGSGNSAANHPVLTATDRADVRCSAAFAIVAGQQQRGEGTTWPALGWRGREFMVRTGARLIDAGWTEPQVSAAMTEAAGGLQQEAIASGDADRKLAQVMRPCLSLLDTAVPPLQKPNLPQCAAILRASYEEVHAAEGLSARAKDLLTLATVLEARTRREATEQGRTQAEADAVLAAEATTVAKVAALPGGMQRYDIATCFDLAKPEEKTHY</sequence>
<accession>A0A0G3XEB0</accession>
<organism evidence="2 3">
    <name type="scientific">Croceicoccus naphthovorans</name>
    <dbReference type="NCBI Taxonomy" id="1348774"/>
    <lineage>
        <taxon>Bacteria</taxon>
        <taxon>Pseudomonadati</taxon>
        <taxon>Pseudomonadota</taxon>
        <taxon>Alphaproteobacteria</taxon>
        <taxon>Sphingomonadales</taxon>
        <taxon>Erythrobacteraceae</taxon>
        <taxon>Croceicoccus</taxon>
    </lineage>
</organism>
<dbReference type="AlphaFoldDB" id="A0A0G3XEB0"/>
<evidence type="ECO:0000313" key="3">
    <source>
        <dbReference type="Proteomes" id="UP000035287"/>
    </source>
</evidence>
<proteinExistence type="predicted"/>
<dbReference type="RefSeq" id="WP_047819677.1">
    <property type="nucleotide sequence ID" value="NZ_CP011770.1"/>
</dbReference>
<evidence type="ECO:0000256" key="1">
    <source>
        <dbReference type="SAM" id="SignalP"/>
    </source>
</evidence>
<reference evidence="2 3" key="1">
    <citation type="submission" date="2015-06" db="EMBL/GenBank/DDBJ databases">
        <authorList>
            <person name="Zeng Y."/>
            <person name="Huang Y."/>
        </authorList>
    </citation>
    <scope>NUCLEOTIDE SEQUENCE [LARGE SCALE GENOMIC DNA]</scope>
    <source>
        <strain evidence="2 3">PQ-2</strain>
    </source>
</reference>